<dbReference type="Gene3D" id="1.10.10.10">
    <property type="entry name" value="Winged helix-like DNA-binding domain superfamily/Winged helix DNA-binding domain"/>
    <property type="match status" value="1"/>
</dbReference>
<dbReference type="Pfam" id="PF13280">
    <property type="entry name" value="WYL"/>
    <property type="match status" value="1"/>
</dbReference>
<dbReference type="PANTHER" id="PTHR34580">
    <property type="match status" value="1"/>
</dbReference>
<proteinExistence type="predicted"/>
<reference evidence="4 5" key="1">
    <citation type="submission" date="2020-02" db="EMBL/GenBank/DDBJ databases">
        <authorList>
            <person name="Li X.-J."/>
            <person name="Han X.-M."/>
        </authorList>
    </citation>
    <scope>NUCLEOTIDE SEQUENCE [LARGE SCALE GENOMIC DNA]</scope>
    <source>
        <strain evidence="4 5">CCTCC AB 2017055</strain>
    </source>
</reference>
<dbReference type="InterPro" id="IPR036390">
    <property type="entry name" value="WH_DNA-bd_sf"/>
</dbReference>
<gene>
    <name evidence="4" type="ORF">G1H10_03970</name>
</gene>
<feature type="domain" description="Helix-turn-helix type 11" evidence="1">
    <location>
        <begin position="5"/>
        <end position="56"/>
    </location>
</feature>
<dbReference type="Pfam" id="PF08279">
    <property type="entry name" value="HTH_11"/>
    <property type="match status" value="1"/>
</dbReference>
<dbReference type="InterPro" id="IPR013196">
    <property type="entry name" value="HTH_11"/>
</dbReference>
<feature type="domain" description="WCX" evidence="3">
    <location>
        <begin position="235"/>
        <end position="317"/>
    </location>
</feature>
<dbReference type="InterPro" id="IPR057727">
    <property type="entry name" value="WCX_dom"/>
</dbReference>
<organism evidence="4 5">
    <name type="scientific">Phytoactinopolyspora halotolerans</name>
    <dbReference type="NCBI Taxonomy" id="1981512"/>
    <lineage>
        <taxon>Bacteria</taxon>
        <taxon>Bacillati</taxon>
        <taxon>Actinomycetota</taxon>
        <taxon>Actinomycetes</taxon>
        <taxon>Jiangellales</taxon>
        <taxon>Jiangellaceae</taxon>
        <taxon>Phytoactinopolyspora</taxon>
    </lineage>
</organism>
<dbReference type="InterPro" id="IPR051534">
    <property type="entry name" value="CBASS_pafABC_assoc_protein"/>
</dbReference>
<dbReference type="Pfam" id="PF25583">
    <property type="entry name" value="WCX"/>
    <property type="match status" value="1"/>
</dbReference>
<evidence type="ECO:0000313" key="5">
    <source>
        <dbReference type="Proteomes" id="UP000475214"/>
    </source>
</evidence>
<sequence length="331" mass="35997">MRASRLMSILFLLQQRRGTTAAALAEELEVSVRTIYRDIAALQAAGVPLWAEPGPGGGIRLVDGWRTRLDGLTGDEAAALFLAGAPTAVSDLGLGAVLTAAESKVIATLPPELRGRAGRLRERFHLDAPGWFGQEETPEHLATVADAVWSGRRLDITYRRGEREVERRLSPLGLVLKAGTWYLVAGLEDQTRTYRLGRIASATTRDEPVVRPPGFDLASWWAASAAEFDRSLLRFTCRVRLSPHAFRFLRHYVSVASYQAAAASAGPPDDDGWREVTLPTEGENVAATQLICLAPGVEVLEPSSLRESLRDVGRRLAERNGARPAGMDAPQ</sequence>
<dbReference type="PANTHER" id="PTHR34580:SF1">
    <property type="entry name" value="PROTEIN PAFC"/>
    <property type="match status" value="1"/>
</dbReference>
<dbReference type="PIRSF" id="PIRSF016838">
    <property type="entry name" value="PafC"/>
    <property type="match status" value="1"/>
</dbReference>
<keyword evidence="5" id="KW-1185">Reference proteome</keyword>
<name>A0A6L9S2N4_9ACTN</name>
<dbReference type="InterPro" id="IPR028349">
    <property type="entry name" value="PafC-like"/>
</dbReference>
<dbReference type="InterPro" id="IPR026881">
    <property type="entry name" value="WYL_dom"/>
</dbReference>
<dbReference type="AlphaFoldDB" id="A0A6L9S2N4"/>
<dbReference type="Proteomes" id="UP000475214">
    <property type="component" value="Unassembled WGS sequence"/>
</dbReference>
<evidence type="ECO:0000259" key="1">
    <source>
        <dbReference type="Pfam" id="PF08279"/>
    </source>
</evidence>
<protein>
    <submittedName>
        <fullName evidence="4">YafY family transcriptional regulator</fullName>
    </submittedName>
</protein>
<dbReference type="RefSeq" id="WP_163732933.1">
    <property type="nucleotide sequence ID" value="NZ_JAAGOA010000002.1"/>
</dbReference>
<dbReference type="SUPFAM" id="SSF46785">
    <property type="entry name" value="Winged helix' DNA-binding domain"/>
    <property type="match status" value="1"/>
</dbReference>
<dbReference type="EMBL" id="JAAGOA010000002">
    <property type="protein sequence ID" value="NED99316.1"/>
    <property type="molecule type" value="Genomic_DNA"/>
</dbReference>
<evidence type="ECO:0000313" key="4">
    <source>
        <dbReference type="EMBL" id="NED99316.1"/>
    </source>
</evidence>
<dbReference type="PROSITE" id="PS52050">
    <property type="entry name" value="WYL"/>
    <property type="match status" value="1"/>
</dbReference>
<comment type="caution">
    <text evidence="4">The sequence shown here is derived from an EMBL/GenBank/DDBJ whole genome shotgun (WGS) entry which is preliminary data.</text>
</comment>
<evidence type="ECO:0000259" key="2">
    <source>
        <dbReference type="Pfam" id="PF13280"/>
    </source>
</evidence>
<evidence type="ECO:0000259" key="3">
    <source>
        <dbReference type="Pfam" id="PF25583"/>
    </source>
</evidence>
<feature type="domain" description="WYL" evidence="2">
    <location>
        <begin position="139"/>
        <end position="203"/>
    </location>
</feature>
<accession>A0A6L9S2N4</accession>
<dbReference type="InterPro" id="IPR036388">
    <property type="entry name" value="WH-like_DNA-bd_sf"/>
</dbReference>